<dbReference type="AlphaFoldDB" id="A0AAV5UMT8"/>
<gene>
    <name evidence="2" type="ORF">PENTCL1PPCAC_29652</name>
</gene>
<dbReference type="PANTHER" id="PTHR45907">
    <property type="entry name" value="SERPENTINE RECEPTOR, CLASS J"/>
    <property type="match status" value="1"/>
</dbReference>
<sequence>SLLLYAIRRFSGGHMGAYKHLLTMFTLSDSFLVILQIFRVTLAGYTHGVATDCFLDHRGVSSFFIACESVPFSLLVLHFLYRYWSVRRPHLIKYFSSKPFILSLVIGIVGVIISW</sequence>
<organism evidence="2 3">
    <name type="scientific">Pristionchus entomophagus</name>
    <dbReference type="NCBI Taxonomy" id="358040"/>
    <lineage>
        <taxon>Eukaryota</taxon>
        <taxon>Metazoa</taxon>
        <taxon>Ecdysozoa</taxon>
        <taxon>Nematoda</taxon>
        <taxon>Chromadorea</taxon>
        <taxon>Rhabditida</taxon>
        <taxon>Rhabditina</taxon>
        <taxon>Diplogasteromorpha</taxon>
        <taxon>Diplogasteroidea</taxon>
        <taxon>Neodiplogasteridae</taxon>
        <taxon>Pristionchus</taxon>
    </lineage>
</organism>
<accession>A0AAV5UMT8</accession>
<evidence type="ECO:0000313" key="2">
    <source>
        <dbReference type="EMBL" id="GMT07478.1"/>
    </source>
</evidence>
<dbReference type="PANTHER" id="PTHR45907:SF16">
    <property type="entry name" value="SERPENTINE RECEPTOR, CLASS J"/>
    <property type="match status" value="1"/>
</dbReference>
<keyword evidence="1" id="KW-0472">Membrane</keyword>
<feature type="non-terminal residue" evidence="2">
    <location>
        <position position="1"/>
    </location>
</feature>
<feature type="non-terminal residue" evidence="2">
    <location>
        <position position="115"/>
    </location>
</feature>
<dbReference type="Proteomes" id="UP001432027">
    <property type="component" value="Unassembled WGS sequence"/>
</dbReference>
<dbReference type="EMBL" id="BTSX01000006">
    <property type="protein sequence ID" value="GMT07478.1"/>
    <property type="molecule type" value="Genomic_DNA"/>
</dbReference>
<protein>
    <recommendedName>
        <fullName evidence="4">G protein-coupled receptor</fullName>
    </recommendedName>
</protein>
<feature type="transmembrane region" description="Helical" evidence="1">
    <location>
        <begin position="21"/>
        <end position="42"/>
    </location>
</feature>
<dbReference type="Pfam" id="PF10326">
    <property type="entry name" value="7TM_GPCR_Str"/>
    <property type="match status" value="1"/>
</dbReference>
<keyword evidence="1" id="KW-1133">Transmembrane helix</keyword>
<evidence type="ECO:0000313" key="3">
    <source>
        <dbReference type="Proteomes" id="UP001432027"/>
    </source>
</evidence>
<reference evidence="2" key="1">
    <citation type="submission" date="2023-10" db="EMBL/GenBank/DDBJ databases">
        <title>Genome assembly of Pristionchus species.</title>
        <authorList>
            <person name="Yoshida K."/>
            <person name="Sommer R.J."/>
        </authorList>
    </citation>
    <scope>NUCLEOTIDE SEQUENCE</scope>
    <source>
        <strain evidence="2">RS0144</strain>
    </source>
</reference>
<dbReference type="InterPro" id="IPR019428">
    <property type="entry name" value="7TM_GPCR_serpentine_rcpt_Str"/>
</dbReference>
<keyword evidence="3" id="KW-1185">Reference proteome</keyword>
<evidence type="ECO:0000256" key="1">
    <source>
        <dbReference type="SAM" id="Phobius"/>
    </source>
</evidence>
<proteinExistence type="predicted"/>
<feature type="transmembrane region" description="Helical" evidence="1">
    <location>
        <begin position="95"/>
        <end position="113"/>
    </location>
</feature>
<comment type="caution">
    <text evidence="2">The sequence shown here is derived from an EMBL/GenBank/DDBJ whole genome shotgun (WGS) entry which is preliminary data.</text>
</comment>
<keyword evidence="1" id="KW-0812">Transmembrane</keyword>
<dbReference type="InterPro" id="IPR019423">
    <property type="entry name" value="7TM_GPCR_serpentine_rcpt_Srj"/>
</dbReference>
<feature type="transmembrane region" description="Helical" evidence="1">
    <location>
        <begin position="62"/>
        <end position="83"/>
    </location>
</feature>
<evidence type="ECO:0008006" key="4">
    <source>
        <dbReference type="Google" id="ProtNLM"/>
    </source>
</evidence>
<name>A0AAV5UMT8_9BILA</name>